<organism evidence="1 2">
    <name type="scientific">Streptomyces violascens</name>
    <dbReference type="NCBI Taxonomy" id="67381"/>
    <lineage>
        <taxon>Bacteria</taxon>
        <taxon>Bacillati</taxon>
        <taxon>Actinomycetota</taxon>
        <taxon>Actinomycetes</taxon>
        <taxon>Kitasatosporales</taxon>
        <taxon>Streptomycetaceae</taxon>
        <taxon>Streptomyces</taxon>
    </lineage>
</organism>
<accession>A0ABQ3QJD8</accession>
<evidence type="ECO:0000313" key="2">
    <source>
        <dbReference type="Proteomes" id="UP001050808"/>
    </source>
</evidence>
<name>A0ABQ3QJD8_9ACTN</name>
<sequence length="56" mass="5823">MVRTRHPGERALPGVYVAGGRVREIAVPGAGHAVPAERSEECGAALLETLSEGARN</sequence>
<dbReference type="EMBL" id="BNDY01000002">
    <property type="protein sequence ID" value="GHI37390.1"/>
    <property type="molecule type" value="Genomic_DNA"/>
</dbReference>
<evidence type="ECO:0008006" key="3">
    <source>
        <dbReference type="Google" id="ProtNLM"/>
    </source>
</evidence>
<dbReference type="InterPro" id="IPR033124">
    <property type="entry name" value="Ser_caboxypep_his_AS"/>
</dbReference>
<protein>
    <recommendedName>
        <fullName evidence="3">Peptidase S33 tripeptidyl aminopeptidase-like C-terminal domain-containing protein</fullName>
    </recommendedName>
</protein>
<comment type="caution">
    <text evidence="1">The sequence shown here is derived from an EMBL/GenBank/DDBJ whole genome shotgun (WGS) entry which is preliminary data.</text>
</comment>
<keyword evidence="2" id="KW-1185">Reference proteome</keyword>
<dbReference type="Proteomes" id="UP001050808">
    <property type="component" value="Unassembled WGS sequence"/>
</dbReference>
<reference evidence="1" key="1">
    <citation type="submission" date="2024-05" db="EMBL/GenBank/DDBJ databases">
        <title>Whole genome shotgun sequence of Streptomyces violascens NBRC 12920.</title>
        <authorList>
            <person name="Komaki H."/>
            <person name="Tamura T."/>
        </authorList>
    </citation>
    <scope>NUCLEOTIDE SEQUENCE</scope>
    <source>
        <strain evidence="1">NBRC 12920</strain>
    </source>
</reference>
<evidence type="ECO:0000313" key="1">
    <source>
        <dbReference type="EMBL" id="GHI37390.1"/>
    </source>
</evidence>
<gene>
    <name evidence="1" type="ORF">Sviol_17980</name>
</gene>
<proteinExistence type="predicted"/>
<dbReference type="PROSITE" id="PS00560">
    <property type="entry name" value="CARBOXYPEPT_SER_HIS"/>
    <property type="match status" value="1"/>
</dbReference>